<evidence type="ECO:0000313" key="6">
    <source>
        <dbReference type="Proteomes" id="UP001321580"/>
    </source>
</evidence>
<proteinExistence type="predicted"/>
<dbReference type="PANTHER" id="PTHR46796">
    <property type="entry name" value="HTH-TYPE TRANSCRIPTIONAL ACTIVATOR RHAS-RELATED"/>
    <property type="match status" value="1"/>
</dbReference>
<dbReference type="SMART" id="SM00342">
    <property type="entry name" value="HTH_ARAC"/>
    <property type="match status" value="1"/>
</dbReference>
<keyword evidence="3" id="KW-0804">Transcription</keyword>
<protein>
    <submittedName>
        <fullName evidence="5">Helix-turn-helix transcriptional regulator</fullName>
    </submittedName>
</protein>
<reference evidence="5 6" key="1">
    <citation type="submission" date="2023-05" db="EMBL/GenBank/DDBJ databases">
        <title>Lysobacter sp. strain LF1 Genome sequencing and assembly.</title>
        <authorList>
            <person name="Jung Y."/>
        </authorList>
    </citation>
    <scope>NUCLEOTIDE SEQUENCE [LARGE SCALE GENOMIC DNA]</scope>
    <source>
        <strain evidence="5 6">LF1</strain>
    </source>
</reference>
<dbReference type="Pfam" id="PF12833">
    <property type="entry name" value="HTH_18"/>
    <property type="match status" value="1"/>
</dbReference>
<name>A0ABT6XFR0_9GAMM</name>
<dbReference type="RefSeq" id="WP_283212402.1">
    <property type="nucleotide sequence ID" value="NZ_JASGBI010000001.1"/>
</dbReference>
<evidence type="ECO:0000256" key="2">
    <source>
        <dbReference type="ARBA" id="ARBA00023125"/>
    </source>
</evidence>
<keyword evidence="1" id="KW-0805">Transcription regulation</keyword>
<keyword evidence="6" id="KW-1185">Reference proteome</keyword>
<organism evidence="5 6">
    <name type="scientific">Lysobacter stagni</name>
    <dbReference type="NCBI Taxonomy" id="3045172"/>
    <lineage>
        <taxon>Bacteria</taxon>
        <taxon>Pseudomonadati</taxon>
        <taxon>Pseudomonadota</taxon>
        <taxon>Gammaproteobacteria</taxon>
        <taxon>Lysobacterales</taxon>
        <taxon>Lysobacteraceae</taxon>
        <taxon>Lysobacter</taxon>
    </lineage>
</organism>
<dbReference type="PROSITE" id="PS01124">
    <property type="entry name" value="HTH_ARAC_FAMILY_2"/>
    <property type="match status" value="1"/>
</dbReference>
<evidence type="ECO:0000259" key="4">
    <source>
        <dbReference type="PROSITE" id="PS01124"/>
    </source>
</evidence>
<comment type="caution">
    <text evidence="5">The sequence shown here is derived from an EMBL/GenBank/DDBJ whole genome shotgun (WGS) entry which is preliminary data.</text>
</comment>
<gene>
    <name evidence="5" type="ORF">QLQ15_08605</name>
</gene>
<sequence>MSLHPRTPPPSGWASSPSLSTDEWHLIEGTASPLNIAPEWPSLWIVAHGTLAMQARDSEWSLGAGEAQLWRGGAVLARPVQDARWFCLTGDLRAWQRELTLARDEEPLPWRADDCHALAQALDAMRGHRTALHEVLFERQQEIAAYLPRCRGRTARHRRQTLLRLLHLHHLMRCHLDTDDEAMVDVAWLAERAHYSSGHLIRLHRDVFGETPGEYVSRLRDQRAWHLVRETDLPVVAITHKLGFESQSAFCRAFKHAFGMTATQARRGEDSVCAA</sequence>
<evidence type="ECO:0000313" key="5">
    <source>
        <dbReference type="EMBL" id="MDI9238975.1"/>
    </source>
</evidence>
<dbReference type="InterPro" id="IPR018060">
    <property type="entry name" value="HTH_AraC"/>
</dbReference>
<keyword evidence="2" id="KW-0238">DNA-binding</keyword>
<dbReference type="InterPro" id="IPR050204">
    <property type="entry name" value="AraC_XylS_family_regulators"/>
</dbReference>
<feature type="domain" description="HTH araC/xylS-type" evidence="4">
    <location>
        <begin position="166"/>
        <end position="268"/>
    </location>
</feature>
<evidence type="ECO:0000256" key="1">
    <source>
        <dbReference type="ARBA" id="ARBA00023015"/>
    </source>
</evidence>
<accession>A0ABT6XFR0</accession>
<dbReference type="SUPFAM" id="SSF46689">
    <property type="entry name" value="Homeodomain-like"/>
    <property type="match status" value="1"/>
</dbReference>
<dbReference type="Proteomes" id="UP001321580">
    <property type="component" value="Unassembled WGS sequence"/>
</dbReference>
<dbReference type="EMBL" id="JASGBI010000001">
    <property type="protein sequence ID" value="MDI9238975.1"/>
    <property type="molecule type" value="Genomic_DNA"/>
</dbReference>
<evidence type="ECO:0000256" key="3">
    <source>
        <dbReference type="ARBA" id="ARBA00023163"/>
    </source>
</evidence>
<dbReference type="PANTHER" id="PTHR46796:SF13">
    <property type="entry name" value="HTH-TYPE TRANSCRIPTIONAL ACTIVATOR RHAS"/>
    <property type="match status" value="1"/>
</dbReference>
<dbReference type="Gene3D" id="1.10.10.60">
    <property type="entry name" value="Homeodomain-like"/>
    <property type="match status" value="1"/>
</dbReference>
<dbReference type="InterPro" id="IPR009057">
    <property type="entry name" value="Homeodomain-like_sf"/>
</dbReference>